<feature type="region of interest" description="Disordered" evidence="1">
    <location>
        <begin position="132"/>
        <end position="155"/>
    </location>
</feature>
<sequence length="297" mass="32889">MPQAARLVDTAQIVEEFDTSRPRISVWSNNADSGFPSVARTTGRKRFWRHDQVAAFFAERATRQRKLSAAVLESDQDELLGKAEVAKLLGYTRVATIDAYRRDRPGYFPKPDQQDTDGQQWRRGTIVAWATSRPGKGRRRSAPASLPQTSAHGNPDELLGISEAATLLGYSSVASFLSALSQGNIPELPQPEALKKEGRARPRKKWRRATLVAAARQRGTLPPPYQEDDDMVGASEAAQILGYANTSSFLSALGHGTLPELDEPDGFKYRRGSAGPPRQQRWKRLRLEALAERRASP</sequence>
<dbReference type="EMBL" id="JBHSFE010000039">
    <property type="protein sequence ID" value="MFC4612904.1"/>
    <property type="molecule type" value="Genomic_DNA"/>
</dbReference>
<proteinExistence type="predicted"/>
<dbReference type="Proteomes" id="UP001595993">
    <property type="component" value="Unassembled WGS sequence"/>
</dbReference>
<gene>
    <name evidence="2" type="ORF">ACFO9E_34940</name>
</gene>
<evidence type="ECO:0000313" key="2">
    <source>
        <dbReference type="EMBL" id="MFC4612904.1"/>
    </source>
</evidence>
<evidence type="ECO:0000313" key="3">
    <source>
        <dbReference type="Proteomes" id="UP001595993"/>
    </source>
</evidence>
<evidence type="ECO:0000256" key="1">
    <source>
        <dbReference type="SAM" id="MobiDB-lite"/>
    </source>
</evidence>
<keyword evidence="3" id="KW-1185">Reference proteome</keyword>
<name>A0ABV9GI86_9ACTN</name>
<organism evidence="2 3">
    <name type="scientific">Streptomyces maoxianensis</name>
    <dbReference type="NCBI Taxonomy" id="1459942"/>
    <lineage>
        <taxon>Bacteria</taxon>
        <taxon>Bacillati</taxon>
        <taxon>Actinomycetota</taxon>
        <taxon>Actinomycetes</taxon>
        <taxon>Kitasatosporales</taxon>
        <taxon>Streptomycetaceae</taxon>
        <taxon>Streptomyces</taxon>
    </lineage>
</organism>
<protein>
    <recommendedName>
        <fullName evidence="4">DNA-binding protein</fullName>
    </recommendedName>
</protein>
<dbReference type="RefSeq" id="WP_381203378.1">
    <property type="nucleotide sequence ID" value="NZ_JBHSFE010000039.1"/>
</dbReference>
<accession>A0ABV9GI86</accession>
<comment type="caution">
    <text evidence="2">The sequence shown here is derived from an EMBL/GenBank/DDBJ whole genome shotgun (WGS) entry which is preliminary data.</text>
</comment>
<evidence type="ECO:0008006" key="4">
    <source>
        <dbReference type="Google" id="ProtNLM"/>
    </source>
</evidence>
<reference evidence="3" key="1">
    <citation type="journal article" date="2019" name="Int. J. Syst. Evol. Microbiol.">
        <title>The Global Catalogue of Microorganisms (GCM) 10K type strain sequencing project: providing services to taxonomists for standard genome sequencing and annotation.</title>
        <authorList>
            <consortium name="The Broad Institute Genomics Platform"/>
            <consortium name="The Broad Institute Genome Sequencing Center for Infectious Disease"/>
            <person name="Wu L."/>
            <person name="Ma J."/>
        </authorList>
    </citation>
    <scope>NUCLEOTIDE SEQUENCE [LARGE SCALE GENOMIC DNA]</scope>
    <source>
        <strain evidence="3">CGMCC 4.7139</strain>
    </source>
</reference>